<reference evidence="1" key="3">
    <citation type="submission" date="2018-07" db="EMBL/GenBank/DDBJ databases">
        <title>WGS assembly of Glycine max.</title>
        <authorList>
            <person name="Schmutz J."/>
            <person name="Cannon S."/>
            <person name="Schlueter J."/>
            <person name="Ma J."/>
            <person name="Mitros T."/>
            <person name="Nelson W."/>
            <person name="Hyten D."/>
            <person name="Song Q."/>
            <person name="Thelen J."/>
            <person name="Cheng J."/>
            <person name="Xu D."/>
            <person name="Hellsten U."/>
            <person name="May G."/>
            <person name="Yu Y."/>
            <person name="Sakurai T."/>
            <person name="Umezawa T."/>
            <person name="Bhattacharyya M."/>
            <person name="Sandhu D."/>
            <person name="Valliyodan B."/>
            <person name="Lindquist E."/>
            <person name="Peto M."/>
            <person name="Grant D."/>
            <person name="Shu S."/>
            <person name="Goodstein D."/>
            <person name="Barry K."/>
            <person name="Futrell-Griggs M."/>
            <person name="Abernathy B."/>
            <person name="Du J."/>
            <person name="Tian Z."/>
            <person name="Zhu L."/>
            <person name="Gill N."/>
            <person name="Joshi T."/>
            <person name="Libault M."/>
            <person name="Sethuraman A."/>
            <person name="Zhang X."/>
            <person name="Shinozaki K."/>
            <person name="Nguyen H."/>
            <person name="Wing R."/>
            <person name="Cregan P."/>
            <person name="Specht J."/>
            <person name="Grimwood J."/>
            <person name="Rokhsar D."/>
            <person name="Stacey G."/>
            <person name="Shoemaker R."/>
            <person name="Jackson S."/>
        </authorList>
    </citation>
    <scope>NUCLEOTIDE SEQUENCE</scope>
    <source>
        <tissue evidence="1">Callus</tissue>
    </source>
</reference>
<sequence length="73" mass="8417">MSLPLLYQNCKDKHNLCPTNREAEQIISVVHFFLYFVSLWNCSCHRRASTSAMKTRVSLPDMCTKGEALIDPR</sequence>
<keyword evidence="3" id="KW-1185">Reference proteome</keyword>
<reference evidence="1 2" key="1">
    <citation type="journal article" date="2010" name="Nature">
        <title>Genome sequence of the palaeopolyploid soybean.</title>
        <authorList>
            <person name="Schmutz J."/>
            <person name="Cannon S.B."/>
            <person name="Schlueter J."/>
            <person name="Ma J."/>
            <person name="Mitros T."/>
            <person name="Nelson W."/>
            <person name="Hyten D.L."/>
            <person name="Song Q."/>
            <person name="Thelen J.J."/>
            <person name="Cheng J."/>
            <person name="Xu D."/>
            <person name="Hellsten U."/>
            <person name="May G.D."/>
            <person name="Yu Y."/>
            <person name="Sakurai T."/>
            <person name="Umezawa T."/>
            <person name="Bhattacharyya M.K."/>
            <person name="Sandhu D."/>
            <person name="Valliyodan B."/>
            <person name="Lindquist E."/>
            <person name="Peto M."/>
            <person name="Grant D."/>
            <person name="Shu S."/>
            <person name="Goodstein D."/>
            <person name="Barry K."/>
            <person name="Futrell-Griggs M."/>
            <person name="Abernathy B."/>
            <person name="Du J."/>
            <person name="Tian Z."/>
            <person name="Zhu L."/>
            <person name="Gill N."/>
            <person name="Joshi T."/>
            <person name="Libault M."/>
            <person name="Sethuraman A."/>
            <person name="Zhang X.-C."/>
            <person name="Shinozaki K."/>
            <person name="Nguyen H.T."/>
            <person name="Wing R.A."/>
            <person name="Cregan P."/>
            <person name="Specht J."/>
            <person name="Grimwood J."/>
            <person name="Rokhsar D."/>
            <person name="Stacey G."/>
            <person name="Shoemaker R.C."/>
            <person name="Jackson S.A."/>
        </authorList>
    </citation>
    <scope>NUCLEOTIDE SEQUENCE</scope>
    <source>
        <strain evidence="2">cv. Williams 82</strain>
        <tissue evidence="1">Callus</tissue>
    </source>
</reference>
<organism evidence="1">
    <name type="scientific">Glycine max</name>
    <name type="common">Soybean</name>
    <name type="synonym">Glycine hispida</name>
    <dbReference type="NCBI Taxonomy" id="3847"/>
    <lineage>
        <taxon>Eukaryota</taxon>
        <taxon>Viridiplantae</taxon>
        <taxon>Streptophyta</taxon>
        <taxon>Embryophyta</taxon>
        <taxon>Tracheophyta</taxon>
        <taxon>Spermatophyta</taxon>
        <taxon>Magnoliopsida</taxon>
        <taxon>eudicotyledons</taxon>
        <taxon>Gunneridae</taxon>
        <taxon>Pentapetalae</taxon>
        <taxon>rosids</taxon>
        <taxon>fabids</taxon>
        <taxon>Fabales</taxon>
        <taxon>Fabaceae</taxon>
        <taxon>Papilionoideae</taxon>
        <taxon>50 kb inversion clade</taxon>
        <taxon>NPAAA clade</taxon>
        <taxon>indigoferoid/millettioid clade</taxon>
        <taxon>Phaseoleae</taxon>
        <taxon>Glycine</taxon>
        <taxon>Glycine subgen. Soja</taxon>
    </lineage>
</organism>
<dbReference type="AlphaFoldDB" id="A0A0R0ETR3"/>
<dbReference type="EMBL" id="CM000852">
    <property type="protein sequence ID" value="KRG93422.1"/>
    <property type="molecule type" value="Genomic_DNA"/>
</dbReference>
<accession>A0A0R0ETR3</accession>
<dbReference type="Gramene" id="KRG93422">
    <property type="protein sequence ID" value="KRG93422"/>
    <property type="gene ID" value="GLYMA_19G015100"/>
</dbReference>
<dbReference type="Proteomes" id="UP000008827">
    <property type="component" value="Chromosome 19"/>
</dbReference>
<gene>
    <name evidence="1" type="ORF">GLYMA_19G015100</name>
</gene>
<reference evidence="2" key="2">
    <citation type="submission" date="2018-02" db="UniProtKB">
        <authorList>
            <consortium name="EnsemblPlants"/>
        </authorList>
    </citation>
    <scope>IDENTIFICATION</scope>
    <source>
        <strain evidence="2">Williams 82</strain>
    </source>
</reference>
<evidence type="ECO:0000313" key="3">
    <source>
        <dbReference type="Proteomes" id="UP000008827"/>
    </source>
</evidence>
<dbReference type="InParanoid" id="A0A0R0ETR3"/>
<evidence type="ECO:0000313" key="1">
    <source>
        <dbReference type="EMBL" id="KRG93422.1"/>
    </source>
</evidence>
<protein>
    <submittedName>
        <fullName evidence="1 2">Uncharacterized protein</fullName>
    </submittedName>
</protein>
<proteinExistence type="predicted"/>
<name>A0A0R0ETR3_SOYBN</name>
<evidence type="ECO:0000313" key="2">
    <source>
        <dbReference type="EnsemblPlants" id="KRG93422"/>
    </source>
</evidence>
<dbReference type="EnsemblPlants" id="KRG93422">
    <property type="protein sequence ID" value="KRG93422"/>
    <property type="gene ID" value="GLYMA_19G015100"/>
</dbReference>